<feature type="compositionally biased region" description="Polar residues" evidence="1">
    <location>
        <begin position="77"/>
        <end position="89"/>
    </location>
</feature>
<evidence type="ECO:0000256" key="1">
    <source>
        <dbReference type="SAM" id="MobiDB-lite"/>
    </source>
</evidence>
<feature type="region of interest" description="Disordered" evidence="1">
    <location>
        <begin position="77"/>
        <end position="152"/>
    </location>
</feature>
<sequence>MSKKDSLQLWLLSTPKRLVAGLFLLAAAGILLVLVTLFIVAPQIAAMPNQTPSESSHSRSTTKLSSPLLVEVTGSNFRTNSTLKMTPTKSAPEDTPEPPPASLNLEGLQDLTYPESFSNVSEVSTRPSPSQTARRMPTPTRSAETSLKKESIESGDPVQFTGMQAFFKDLQTGNFGAMQRSCWLITPEVFTDRYTTPPAQKVLLHALSQTPKATDDGVSWSDSNVEVRASWSELADRYSCPTAIYDGKMDSVTPEDVSYLIARIMARSSYPFNGADAEENYPTLCEKWSPPPGITKYTPEAAQKLHYTERGLLDDDTFKTLQELRSESIHLYTVKNTYPMYIRAAHSQLEEPSAYFFRDKDGSLCLGSVVKKS</sequence>
<feature type="compositionally biased region" description="Polar residues" evidence="1">
    <location>
        <begin position="115"/>
        <end position="145"/>
    </location>
</feature>
<organism evidence="2 3">
    <name type="scientific">Mobiluncus curtisii</name>
    <dbReference type="NCBI Taxonomy" id="2051"/>
    <lineage>
        <taxon>Bacteria</taxon>
        <taxon>Bacillati</taxon>
        <taxon>Actinomycetota</taxon>
        <taxon>Actinomycetes</taxon>
        <taxon>Actinomycetales</taxon>
        <taxon>Actinomycetaceae</taxon>
        <taxon>Mobiluncus</taxon>
    </lineage>
</organism>
<gene>
    <name evidence="2" type="ORF">NCTC11820_00402</name>
</gene>
<proteinExistence type="predicted"/>
<evidence type="ECO:0000313" key="3">
    <source>
        <dbReference type="Proteomes" id="UP000250245"/>
    </source>
</evidence>
<dbReference type="RefSeq" id="WP_013188704.1">
    <property type="nucleotide sequence ID" value="NZ_CP068112.1"/>
</dbReference>
<accession>A0A2X3APG7</accession>
<dbReference type="AlphaFoldDB" id="A0A2X3APG7"/>
<protein>
    <submittedName>
        <fullName evidence="2">Uncharacterized protein</fullName>
    </submittedName>
</protein>
<dbReference type="Proteomes" id="UP000250245">
    <property type="component" value="Unassembled WGS sequence"/>
</dbReference>
<dbReference type="GeneID" id="55564450"/>
<dbReference type="EMBL" id="UASJ01000001">
    <property type="protein sequence ID" value="SQB63620.1"/>
    <property type="molecule type" value="Genomic_DNA"/>
</dbReference>
<reference evidence="2 3" key="1">
    <citation type="submission" date="2018-06" db="EMBL/GenBank/DDBJ databases">
        <authorList>
            <consortium name="Pathogen Informatics"/>
            <person name="Doyle S."/>
        </authorList>
    </citation>
    <scope>NUCLEOTIDE SEQUENCE [LARGE SCALE GENOMIC DNA]</scope>
    <source>
        <strain evidence="2 3">NCTC11820</strain>
    </source>
</reference>
<name>A0A2X3APG7_9ACTO</name>
<evidence type="ECO:0000313" key="2">
    <source>
        <dbReference type="EMBL" id="SQB63620.1"/>
    </source>
</evidence>